<dbReference type="AlphaFoldDB" id="A0A1Y2C886"/>
<gene>
    <name evidence="5" type="ORF">BCR33DRAFT_717841</name>
</gene>
<evidence type="ECO:0000256" key="4">
    <source>
        <dbReference type="SAM" id="Phobius"/>
    </source>
</evidence>
<evidence type="ECO:0000313" key="5">
    <source>
        <dbReference type="EMBL" id="ORY43107.1"/>
    </source>
</evidence>
<dbReference type="PANTHER" id="PTHR31306">
    <property type="entry name" value="ALPHA-1,6-MANNOSYLTRANSFERASE MNN11-RELATED"/>
    <property type="match status" value="1"/>
</dbReference>
<keyword evidence="6" id="KW-1185">Reference proteome</keyword>
<dbReference type="PANTHER" id="PTHR31306:SF4">
    <property type="entry name" value="ALPHA-1,2-GALACTOSYLTRANSFERASE"/>
    <property type="match status" value="1"/>
</dbReference>
<dbReference type="Pfam" id="PF05637">
    <property type="entry name" value="Glyco_transf_34"/>
    <property type="match status" value="2"/>
</dbReference>
<sequence length="644" mass="73607">MDEPNPAKEYIPSTIQPILSSSSYRNSPPKSTATKSPIIHRNAQRFLCLLVFALICTHGIVSFTFSASSNTGACDTANPSSRPHPVFLFDPPISDKPLNPTAIITLFSVSSNTGSKEYNTHFADTLILAYSLLHHNETKVNINDTDNSVEVVVAYAGGNLTTVQRESFLSLGVRLLQVEELKGPNGTDFHKPCNACNSKIYLWALEAYFSQVLYLDAGVFVVKPITNMFSLPHIAEPLFAWFSGTPQQPRQQLKAVESFGFTENTFDTSVMLFKPSIGTFNQILFEFEDMAHFNPYYQDQVVLNSIFKHSNSHLSCRHLDWSPMPAIYNTQHPHLRDSHVLAQAAIVQHNFWNVQIGQGSPTRPLFDSWRERVQGLMSFQIAKLNRSDVGIIPEKFKDLQTVVRSNMLSRTFVIHTLLTGRAKQNKTRTERVIGNRERYVSRHPGTFHYLQTEKTVERAVWQKAVDAKKLLGIYDWIWFLDAGDAFIMNGDIDLRVLIGGLVLEVPHMEVDILISVDMNNLNAGSFFMRDSEWTRRFVQDWLLFEKDPEHNEQSAIIKLYRDNTAHTKQHLYEVPQRRQNLFNSYAHGPDPLFKPGDFVLHTPSRGFQTLLDEMRKRNVTEFRKRDIEEQDVIDFMHKNGLKEV</sequence>
<accession>A0A1Y2C886</accession>
<comment type="caution">
    <text evidence="5">The sequence shown here is derived from an EMBL/GenBank/DDBJ whole genome shotgun (WGS) entry which is preliminary data.</text>
</comment>
<dbReference type="InterPro" id="IPR029044">
    <property type="entry name" value="Nucleotide-diphossugar_trans"/>
</dbReference>
<keyword evidence="4" id="KW-1133">Transmembrane helix</keyword>
<evidence type="ECO:0000256" key="1">
    <source>
        <dbReference type="ARBA" id="ARBA00005664"/>
    </source>
</evidence>
<dbReference type="EMBL" id="MCGO01000026">
    <property type="protein sequence ID" value="ORY43107.1"/>
    <property type="molecule type" value="Genomic_DNA"/>
</dbReference>
<dbReference type="InterPro" id="IPR008630">
    <property type="entry name" value="Glyco_trans_34"/>
</dbReference>
<dbReference type="STRING" id="329046.A0A1Y2C886"/>
<keyword evidence="2" id="KW-0328">Glycosyltransferase</keyword>
<dbReference type="SUPFAM" id="SSF53448">
    <property type="entry name" value="Nucleotide-diphospho-sugar transferases"/>
    <property type="match status" value="1"/>
</dbReference>
<evidence type="ECO:0000256" key="2">
    <source>
        <dbReference type="ARBA" id="ARBA00022676"/>
    </source>
</evidence>
<keyword evidence="4" id="KW-0812">Transmembrane</keyword>
<dbReference type="OrthoDB" id="2155591at2759"/>
<reference evidence="5 6" key="1">
    <citation type="submission" date="2016-07" db="EMBL/GenBank/DDBJ databases">
        <title>Pervasive Adenine N6-methylation of Active Genes in Fungi.</title>
        <authorList>
            <consortium name="DOE Joint Genome Institute"/>
            <person name="Mondo S.J."/>
            <person name="Dannebaum R.O."/>
            <person name="Kuo R.C."/>
            <person name="Labutti K."/>
            <person name="Haridas S."/>
            <person name="Kuo A."/>
            <person name="Salamov A."/>
            <person name="Ahrendt S.R."/>
            <person name="Lipzen A."/>
            <person name="Sullivan W."/>
            <person name="Andreopoulos W.B."/>
            <person name="Clum A."/>
            <person name="Lindquist E."/>
            <person name="Daum C."/>
            <person name="Ramamoorthy G.K."/>
            <person name="Gryganskyi A."/>
            <person name="Culley D."/>
            <person name="Magnuson J.K."/>
            <person name="James T.Y."/>
            <person name="O'Malley M.A."/>
            <person name="Stajich J.E."/>
            <person name="Spatafora J.W."/>
            <person name="Visel A."/>
            <person name="Grigoriev I.V."/>
        </authorList>
    </citation>
    <scope>NUCLEOTIDE SEQUENCE [LARGE SCALE GENOMIC DNA]</scope>
    <source>
        <strain evidence="5 6">JEL800</strain>
    </source>
</reference>
<evidence type="ECO:0000313" key="6">
    <source>
        <dbReference type="Proteomes" id="UP000193642"/>
    </source>
</evidence>
<keyword evidence="3" id="KW-0808">Transferase</keyword>
<dbReference type="Gene3D" id="3.90.550.10">
    <property type="entry name" value="Spore Coat Polysaccharide Biosynthesis Protein SpsA, Chain A"/>
    <property type="match status" value="2"/>
</dbReference>
<name>A0A1Y2C886_9FUNG</name>
<dbReference type="Proteomes" id="UP000193642">
    <property type="component" value="Unassembled WGS sequence"/>
</dbReference>
<comment type="similarity">
    <text evidence="1">Belongs to the glycosyltransferase 34 family.</text>
</comment>
<evidence type="ECO:0000256" key="3">
    <source>
        <dbReference type="ARBA" id="ARBA00022679"/>
    </source>
</evidence>
<dbReference type="GO" id="GO:0000139">
    <property type="term" value="C:Golgi membrane"/>
    <property type="evidence" value="ECO:0007669"/>
    <property type="project" value="TreeGrafter"/>
</dbReference>
<dbReference type="Pfam" id="PF01501">
    <property type="entry name" value="Glyco_transf_8"/>
    <property type="match status" value="1"/>
</dbReference>
<evidence type="ECO:0008006" key="7">
    <source>
        <dbReference type="Google" id="ProtNLM"/>
    </source>
</evidence>
<dbReference type="GO" id="GO:0006487">
    <property type="term" value="P:protein N-linked glycosylation"/>
    <property type="evidence" value="ECO:0007669"/>
    <property type="project" value="TreeGrafter"/>
</dbReference>
<organism evidence="5 6">
    <name type="scientific">Rhizoclosmatium globosum</name>
    <dbReference type="NCBI Taxonomy" id="329046"/>
    <lineage>
        <taxon>Eukaryota</taxon>
        <taxon>Fungi</taxon>
        <taxon>Fungi incertae sedis</taxon>
        <taxon>Chytridiomycota</taxon>
        <taxon>Chytridiomycota incertae sedis</taxon>
        <taxon>Chytridiomycetes</taxon>
        <taxon>Chytridiales</taxon>
        <taxon>Chytriomycetaceae</taxon>
        <taxon>Rhizoclosmatium</taxon>
    </lineage>
</organism>
<dbReference type="GO" id="GO:0016757">
    <property type="term" value="F:glycosyltransferase activity"/>
    <property type="evidence" value="ECO:0007669"/>
    <property type="project" value="UniProtKB-KW"/>
</dbReference>
<protein>
    <recommendedName>
        <fullName evidence="7">Nucleotide-diphospho-sugar transferase domain-containing protein</fullName>
    </recommendedName>
</protein>
<proteinExistence type="inferred from homology"/>
<dbReference type="InterPro" id="IPR002495">
    <property type="entry name" value="Glyco_trans_8"/>
</dbReference>
<feature type="transmembrane region" description="Helical" evidence="4">
    <location>
        <begin position="46"/>
        <end position="65"/>
    </location>
</feature>
<keyword evidence="4" id="KW-0472">Membrane</keyword>